<dbReference type="GO" id="GO:0005737">
    <property type="term" value="C:cytoplasm"/>
    <property type="evidence" value="ECO:0007669"/>
    <property type="project" value="TreeGrafter"/>
</dbReference>
<dbReference type="PANTHER" id="PTHR13748">
    <property type="entry name" value="COBW-RELATED"/>
    <property type="match status" value="1"/>
</dbReference>
<feature type="domain" description="CobW/HypB/UreG nucleotide-binding" evidence="1">
    <location>
        <begin position="214"/>
        <end position="374"/>
    </location>
</feature>
<dbReference type="SUPFAM" id="SSF52540">
    <property type="entry name" value="P-loop containing nucleoside triphosphate hydrolases"/>
    <property type="match status" value="1"/>
</dbReference>
<dbReference type="AlphaFoldDB" id="A0AAD5UHN7"/>
<name>A0AAD5UHN7_9FUNG</name>
<dbReference type="InterPro" id="IPR027417">
    <property type="entry name" value="P-loop_NTPase"/>
</dbReference>
<proteinExistence type="predicted"/>
<dbReference type="Proteomes" id="UP001210925">
    <property type="component" value="Unassembled WGS sequence"/>
</dbReference>
<reference evidence="2" key="1">
    <citation type="submission" date="2020-05" db="EMBL/GenBank/DDBJ databases">
        <title>Phylogenomic resolution of chytrid fungi.</title>
        <authorList>
            <person name="Stajich J.E."/>
            <person name="Amses K."/>
            <person name="Simmons R."/>
            <person name="Seto K."/>
            <person name="Myers J."/>
            <person name="Bonds A."/>
            <person name="Quandt C.A."/>
            <person name="Barry K."/>
            <person name="Liu P."/>
            <person name="Grigoriev I."/>
            <person name="Longcore J.E."/>
            <person name="James T.Y."/>
        </authorList>
    </citation>
    <scope>NUCLEOTIDE SEQUENCE</scope>
    <source>
        <strain evidence="2">PLAUS21</strain>
    </source>
</reference>
<evidence type="ECO:0000259" key="1">
    <source>
        <dbReference type="Pfam" id="PF02492"/>
    </source>
</evidence>
<dbReference type="InterPro" id="IPR003495">
    <property type="entry name" value="CobW/HypB/UreG_nucleotide-bd"/>
</dbReference>
<dbReference type="EMBL" id="JADGKB010000028">
    <property type="protein sequence ID" value="KAJ3258367.1"/>
    <property type="molecule type" value="Genomic_DNA"/>
</dbReference>
<comment type="caution">
    <text evidence="2">The sequence shown here is derived from an EMBL/GenBank/DDBJ whole genome shotgun (WGS) entry which is preliminary data.</text>
</comment>
<accession>A0AAD5UHN7</accession>
<dbReference type="InterPro" id="IPR051316">
    <property type="entry name" value="Zinc-reg_GTPase_activator"/>
</dbReference>
<keyword evidence="3" id="KW-1185">Reference proteome</keyword>
<evidence type="ECO:0000313" key="3">
    <source>
        <dbReference type="Proteomes" id="UP001210925"/>
    </source>
</evidence>
<dbReference type="PANTHER" id="PTHR13748:SF62">
    <property type="entry name" value="COBW DOMAIN-CONTAINING PROTEIN"/>
    <property type="match status" value="1"/>
</dbReference>
<gene>
    <name evidence="2" type="ORF">HK103_003655</name>
</gene>
<organism evidence="2 3">
    <name type="scientific">Boothiomyces macroporosus</name>
    <dbReference type="NCBI Taxonomy" id="261099"/>
    <lineage>
        <taxon>Eukaryota</taxon>
        <taxon>Fungi</taxon>
        <taxon>Fungi incertae sedis</taxon>
        <taxon>Chytridiomycota</taxon>
        <taxon>Chytridiomycota incertae sedis</taxon>
        <taxon>Chytridiomycetes</taxon>
        <taxon>Rhizophydiales</taxon>
        <taxon>Terramycetaceae</taxon>
        <taxon>Boothiomyces</taxon>
    </lineage>
</organism>
<evidence type="ECO:0000313" key="2">
    <source>
        <dbReference type="EMBL" id="KAJ3258367.1"/>
    </source>
</evidence>
<dbReference type="Pfam" id="PF02492">
    <property type="entry name" value="cobW"/>
    <property type="match status" value="1"/>
</dbReference>
<dbReference type="CDD" id="cd03112">
    <property type="entry name" value="CobW-like"/>
    <property type="match status" value="1"/>
</dbReference>
<protein>
    <recommendedName>
        <fullName evidence="1">CobW/HypB/UreG nucleotide-binding domain-containing protein</fullName>
    </recommendedName>
</protein>
<dbReference type="Gene3D" id="3.40.50.300">
    <property type="entry name" value="P-loop containing nucleotide triphosphate hydrolases"/>
    <property type="match status" value="1"/>
</dbReference>
<sequence length="504" mass="57760">MARTKGSDNKKPPYHKWTAEEKQLAFNWHKKGYPPARIADEKLPHLRPGQISSMINNSRLKKQVKTGTISNPIATSALEEELDEDVDDDVVLVEDDASDTSPVDLFSNFIKNNIVYTYESNSHLFVFIRLFEDMELKVGPIQQFGLTIQMKFPPIPKKILNLIGLPAQDLNIVNRQFEEDRNELEFLVPSSKELCRSQDKYDKKIVQLDTSREGKTTIILDLLRKCPKDYKIVVLKNEFGDVKVDSELMNSHVQVTEMMNGCLCCVLVGQMKNAILEIQEKQRPDRIIIETSGSAFPAPIAWQIRELKDESIRLDSIITVIDCVNFKGYADTSYTAKMQAQYTDLIMMNKHDLVSERELDIVLDYVNELNTDTPKIKWDRNCAFDICFGLDTPLFQSMEGVLELDKLHHEREIDIITILQDSFDLNIPVVEELLQKLPKDEGIFPNSKGSLILNWAFGRWTWSDNKAKNTLKISVMGIDLKRHVAQFENVFPGAEISFSPAHRH</sequence>